<feature type="region of interest" description="Disordered" evidence="1">
    <location>
        <begin position="158"/>
        <end position="252"/>
    </location>
</feature>
<accession>A0A1B6D482</accession>
<feature type="region of interest" description="Disordered" evidence="1">
    <location>
        <begin position="280"/>
        <end position="303"/>
    </location>
</feature>
<dbReference type="AlphaFoldDB" id="A0A1B6D482"/>
<evidence type="ECO:0000313" key="3">
    <source>
        <dbReference type="EMBL" id="JAS20478.1"/>
    </source>
</evidence>
<feature type="signal peptide" evidence="2">
    <location>
        <begin position="1"/>
        <end position="19"/>
    </location>
</feature>
<organism evidence="3">
    <name type="scientific">Clastoptera arizonana</name>
    <name type="common">Arizona spittle bug</name>
    <dbReference type="NCBI Taxonomy" id="38151"/>
    <lineage>
        <taxon>Eukaryota</taxon>
        <taxon>Metazoa</taxon>
        <taxon>Ecdysozoa</taxon>
        <taxon>Arthropoda</taxon>
        <taxon>Hexapoda</taxon>
        <taxon>Insecta</taxon>
        <taxon>Pterygota</taxon>
        <taxon>Neoptera</taxon>
        <taxon>Paraneoptera</taxon>
        <taxon>Hemiptera</taxon>
        <taxon>Auchenorrhyncha</taxon>
        <taxon>Cercopoidea</taxon>
        <taxon>Clastopteridae</taxon>
        <taxon>Clastoptera</taxon>
    </lineage>
</organism>
<proteinExistence type="predicted"/>
<dbReference type="EMBL" id="GEDC01016820">
    <property type="protein sequence ID" value="JAS20478.1"/>
    <property type="molecule type" value="Transcribed_RNA"/>
</dbReference>
<protein>
    <submittedName>
        <fullName evidence="3">Uncharacterized protein</fullName>
    </submittedName>
</protein>
<evidence type="ECO:0000256" key="1">
    <source>
        <dbReference type="SAM" id="MobiDB-lite"/>
    </source>
</evidence>
<reference evidence="3" key="1">
    <citation type="submission" date="2015-12" db="EMBL/GenBank/DDBJ databases">
        <title>De novo transcriptome assembly of four potential Pierce s Disease insect vectors from Arizona vineyards.</title>
        <authorList>
            <person name="Tassone E.E."/>
        </authorList>
    </citation>
    <scope>NUCLEOTIDE SEQUENCE</scope>
</reference>
<keyword evidence="2" id="KW-0732">Signal</keyword>
<feature type="compositionally biased region" description="Basic and acidic residues" evidence="1">
    <location>
        <begin position="181"/>
        <end position="200"/>
    </location>
</feature>
<gene>
    <name evidence="3" type="ORF">g.21533</name>
</gene>
<evidence type="ECO:0000256" key="2">
    <source>
        <dbReference type="SAM" id="SignalP"/>
    </source>
</evidence>
<feature type="compositionally biased region" description="Polar residues" evidence="1">
    <location>
        <begin position="281"/>
        <end position="292"/>
    </location>
</feature>
<name>A0A1B6D482_9HEMI</name>
<feature type="chain" id="PRO_5008580946" evidence="2">
    <location>
        <begin position="20"/>
        <end position="317"/>
    </location>
</feature>
<sequence>MLLLSSALILVVCQLSVGAYPVFGTKRYGRSLTSWSPLPLPYYQPSRPYVSSYYEPEYYYPQDPYSYIPMPDKYPVYQSLVPYYYSDQRRPYGYYNYEDGTEPLDNVQEDVLDDETEGEPYGQETWFNNPQDGNAEANAMFLQNLITAQMYNDRNEAESDSWVYGEPKSQPSSTKEDEDVRELKSLLRKEPENKKSRREDVDDMFGGQLDGSRKRWQHKRSEKTVTSTEASLRAAGPGQGQKEVVLPRPANPVRAPHFQKFVTTRSREPSVYDTIKKLLNMQDQNGPDTQIQNKKKRSYNSNEDALVAQLGGLKKSA</sequence>